<evidence type="ECO:0000256" key="3">
    <source>
        <dbReference type="ARBA" id="ARBA00012071"/>
    </source>
</evidence>
<dbReference type="GO" id="GO:0009244">
    <property type="term" value="P:lipopolysaccharide core region biosynthetic process"/>
    <property type="evidence" value="ECO:0007669"/>
    <property type="project" value="TreeGrafter"/>
</dbReference>
<dbReference type="EMBL" id="RKQL01000002">
    <property type="protein sequence ID" value="RPE70672.1"/>
    <property type="molecule type" value="Genomic_DNA"/>
</dbReference>
<dbReference type="InterPro" id="IPR027417">
    <property type="entry name" value="P-loop_NTPase"/>
</dbReference>
<evidence type="ECO:0000256" key="8">
    <source>
        <dbReference type="ARBA" id="ARBA00022741"/>
    </source>
</evidence>
<evidence type="ECO:0000256" key="2">
    <source>
        <dbReference type="ARBA" id="ARBA00004870"/>
    </source>
</evidence>
<organism evidence="15 16">
    <name type="scientific">Tibeticola sediminis</name>
    <dbReference type="NCBI Taxonomy" id="1917811"/>
    <lineage>
        <taxon>Bacteria</taxon>
        <taxon>Pseudomonadati</taxon>
        <taxon>Pseudomonadota</taxon>
        <taxon>Betaproteobacteria</taxon>
        <taxon>Burkholderiales</taxon>
        <taxon>Comamonadaceae</taxon>
        <taxon>Tibeticola</taxon>
    </lineage>
</organism>
<evidence type="ECO:0000256" key="10">
    <source>
        <dbReference type="ARBA" id="ARBA00022840"/>
    </source>
</evidence>
<keyword evidence="14" id="KW-0472">Membrane</keyword>
<sequence>MNHARARWRSCIEAAWRGQRLCLLALLPLSALYGALWRIRRWAYDRAWLPSAHPGGKVLVVGNVVAGGAGKTPLTLAVVEYLRRKGYSVGLISRGYGRRGIQVEEVTATSDARQVGDEPLLLHRRTGLPVFVGADRLAAAQALRQKYPQTEVIVSDDGLQHLRLRRDLEICVFDAGGLGNGRLLPAGPLREPWPRPTSDVPMLIVGPPGLNLPPLEQSVPVHRRLSDTAVNAEGQRRPLAALRTQPLVAVAGIAHPERFFEALRAQGLTLAECHAFPDHYDFGSNLAPFLAGKEIICTEKDAVKLWCWRPEAWAVALEVELPEAFFAAIDRALATAPHHAQSHYDRAHGSPPT</sequence>
<comment type="function">
    <text evidence="1 13">Transfers the gamma-phosphate of ATP to the 4'-position of a tetraacyldisaccharide 1-phosphate intermediate (termed DS-1-P) to form tetraacyldisaccharide 1,4'-bis-phosphate (lipid IVA).</text>
</comment>
<evidence type="ECO:0000313" key="16">
    <source>
        <dbReference type="Proteomes" id="UP000272193"/>
    </source>
</evidence>
<evidence type="ECO:0000256" key="9">
    <source>
        <dbReference type="ARBA" id="ARBA00022777"/>
    </source>
</evidence>
<feature type="binding site" evidence="13">
    <location>
        <begin position="65"/>
        <end position="72"/>
    </location>
    <ligand>
        <name>ATP</name>
        <dbReference type="ChEBI" id="CHEBI:30616"/>
    </ligand>
</feature>
<keyword evidence="16" id="KW-1185">Reference proteome</keyword>
<proteinExistence type="inferred from homology"/>
<dbReference type="Pfam" id="PF02606">
    <property type="entry name" value="LpxK"/>
    <property type="match status" value="1"/>
</dbReference>
<feature type="transmembrane region" description="Helical" evidence="14">
    <location>
        <begin position="21"/>
        <end position="39"/>
    </location>
</feature>
<comment type="pathway">
    <text evidence="2 13">Glycolipid biosynthesis; lipid IV(A) biosynthesis; lipid IV(A) from (3R)-3-hydroxytetradecanoyl-[acyl-carrier-protein] and UDP-N-acetyl-alpha-D-glucosamine: step 6/6.</text>
</comment>
<evidence type="ECO:0000256" key="1">
    <source>
        <dbReference type="ARBA" id="ARBA00002274"/>
    </source>
</evidence>
<keyword evidence="14" id="KW-0812">Transmembrane</keyword>
<dbReference type="HAMAP" id="MF_00409">
    <property type="entry name" value="LpxK"/>
    <property type="match status" value="1"/>
</dbReference>
<keyword evidence="14" id="KW-1133">Transmembrane helix</keyword>
<comment type="similarity">
    <text evidence="13">Belongs to the LpxK family.</text>
</comment>
<reference evidence="15 16" key="1">
    <citation type="submission" date="2018-11" db="EMBL/GenBank/DDBJ databases">
        <title>Genomic Encyclopedia of Type Strains, Phase IV (KMG-IV): sequencing the most valuable type-strain genomes for metagenomic binning, comparative biology and taxonomic classification.</title>
        <authorList>
            <person name="Goeker M."/>
        </authorList>
    </citation>
    <scope>NUCLEOTIDE SEQUENCE [LARGE SCALE GENOMIC DNA]</scope>
    <source>
        <strain evidence="15 16">DSM 101684</strain>
    </source>
</reference>
<dbReference type="NCBIfam" id="TIGR00682">
    <property type="entry name" value="lpxK"/>
    <property type="match status" value="1"/>
</dbReference>
<gene>
    <name evidence="13" type="primary">lpxK</name>
    <name evidence="15" type="ORF">EDC62_1158</name>
</gene>
<dbReference type="RefSeq" id="WP_124221491.1">
    <property type="nucleotide sequence ID" value="NZ_RKQL01000002.1"/>
</dbReference>
<name>A0A3N4UJC3_9BURK</name>
<keyword evidence="11 13" id="KW-0443">Lipid metabolism</keyword>
<evidence type="ECO:0000256" key="11">
    <source>
        <dbReference type="ARBA" id="ARBA00023098"/>
    </source>
</evidence>
<evidence type="ECO:0000256" key="5">
    <source>
        <dbReference type="ARBA" id="ARBA00022516"/>
    </source>
</evidence>
<accession>A0A3N4UJC3</accession>
<protein>
    <recommendedName>
        <fullName evidence="4 13">Tetraacyldisaccharide 4'-kinase</fullName>
        <ecNumber evidence="3 13">2.7.1.130</ecNumber>
    </recommendedName>
    <alternativeName>
        <fullName evidence="12 13">Lipid A 4'-kinase</fullName>
    </alternativeName>
</protein>
<keyword evidence="8 13" id="KW-0547">Nucleotide-binding</keyword>
<evidence type="ECO:0000313" key="15">
    <source>
        <dbReference type="EMBL" id="RPE70672.1"/>
    </source>
</evidence>
<dbReference type="SUPFAM" id="SSF52540">
    <property type="entry name" value="P-loop containing nucleoside triphosphate hydrolases"/>
    <property type="match status" value="1"/>
</dbReference>
<comment type="catalytic activity">
    <reaction evidence="13">
        <text>a lipid A disaccharide + ATP = a lipid IVA + ADP + H(+)</text>
        <dbReference type="Rhea" id="RHEA:67840"/>
        <dbReference type="ChEBI" id="CHEBI:15378"/>
        <dbReference type="ChEBI" id="CHEBI:30616"/>
        <dbReference type="ChEBI" id="CHEBI:176343"/>
        <dbReference type="ChEBI" id="CHEBI:176425"/>
        <dbReference type="ChEBI" id="CHEBI:456216"/>
        <dbReference type="EC" id="2.7.1.130"/>
    </reaction>
</comment>
<dbReference type="UniPathway" id="UPA00359">
    <property type="reaction ID" value="UER00482"/>
</dbReference>
<dbReference type="GO" id="GO:0009245">
    <property type="term" value="P:lipid A biosynthetic process"/>
    <property type="evidence" value="ECO:0007669"/>
    <property type="project" value="UniProtKB-UniRule"/>
</dbReference>
<dbReference type="AlphaFoldDB" id="A0A3N4UJC3"/>
<dbReference type="InterPro" id="IPR003758">
    <property type="entry name" value="LpxK"/>
</dbReference>
<keyword evidence="7 13" id="KW-0808">Transferase</keyword>
<keyword evidence="5 13" id="KW-0444">Lipid biosynthesis</keyword>
<dbReference type="GO" id="GO:0005524">
    <property type="term" value="F:ATP binding"/>
    <property type="evidence" value="ECO:0007669"/>
    <property type="project" value="UniProtKB-UniRule"/>
</dbReference>
<keyword evidence="9 13" id="KW-0418">Kinase</keyword>
<dbReference type="PANTHER" id="PTHR42724">
    <property type="entry name" value="TETRAACYLDISACCHARIDE 4'-KINASE"/>
    <property type="match status" value="1"/>
</dbReference>
<evidence type="ECO:0000256" key="7">
    <source>
        <dbReference type="ARBA" id="ARBA00022679"/>
    </source>
</evidence>
<dbReference type="Proteomes" id="UP000272193">
    <property type="component" value="Unassembled WGS sequence"/>
</dbReference>
<evidence type="ECO:0000256" key="6">
    <source>
        <dbReference type="ARBA" id="ARBA00022556"/>
    </source>
</evidence>
<dbReference type="GO" id="GO:0009029">
    <property type="term" value="F:lipid-A 4'-kinase activity"/>
    <property type="evidence" value="ECO:0007669"/>
    <property type="project" value="UniProtKB-UniRule"/>
</dbReference>
<keyword evidence="6 13" id="KW-0441">Lipid A biosynthesis</keyword>
<evidence type="ECO:0000256" key="4">
    <source>
        <dbReference type="ARBA" id="ARBA00016436"/>
    </source>
</evidence>
<evidence type="ECO:0000256" key="14">
    <source>
        <dbReference type="SAM" id="Phobius"/>
    </source>
</evidence>
<evidence type="ECO:0000256" key="12">
    <source>
        <dbReference type="ARBA" id="ARBA00029757"/>
    </source>
</evidence>
<evidence type="ECO:0000256" key="13">
    <source>
        <dbReference type="HAMAP-Rule" id="MF_00409"/>
    </source>
</evidence>
<dbReference type="OrthoDB" id="9766423at2"/>
<dbReference type="PANTHER" id="PTHR42724:SF1">
    <property type="entry name" value="TETRAACYLDISACCHARIDE 4'-KINASE, MITOCHONDRIAL-RELATED"/>
    <property type="match status" value="1"/>
</dbReference>
<comment type="caution">
    <text evidence="15">The sequence shown here is derived from an EMBL/GenBank/DDBJ whole genome shotgun (WGS) entry which is preliminary data.</text>
</comment>
<keyword evidence="10 13" id="KW-0067">ATP-binding</keyword>
<dbReference type="GO" id="GO:0005886">
    <property type="term" value="C:plasma membrane"/>
    <property type="evidence" value="ECO:0007669"/>
    <property type="project" value="TreeGrafter"/>
</dbReference>
<dbReference type="EC" id="2.7.1.130" evidence="3 13"/>